<evidence type="ECO:0000313" key="3">
    <source>
        <dbReference type="Proteomes" id="UP001161560"/>
    </source>
</evidence>
<evidence type="ECO:0000313" key="2">
    <source>
        <dbReference type="EMBL" id="CAI6378886.1"/>
    </source>
</evidence>
<dbReference type="Proteomes" id="UP001161560">
    <property type="component" value="Segment"/>
</dbReference>
<sequence>MLLRYFEIIVVKSVLFLFWVIDIFDAVNQILLRYSIIMTTPIPPAQLAAIARLAPPSDESLKNLNEDLYHSVPAATQSDVETSQAKATPILPEVQQFFSNASAIANPEKIGKYRTHNEMLKSFEVILKNRTLPMHVEWSDTLVRKYNLDSHKVDVMYLEAFADGILAARQTSLEGPMTEASERLTQGVKQLEGVKLDFDSQVKELRESLMNELLKTKKEILESHSKVTVSKPSHDEEKEKFVKQFLMKLKFGQKALEYPEFIKAITNNFSYQTIISVATGNPDVGYLIDLQNQAKAIAATIQPTASK</sequence>
<proteinExistence type="predicted"/>
<reference evidence="1" key="1">
    <citation type="submission" date="2023-01" db="EMBL/GenBank/DDBJ databases">
        <authorList>
            <person name="Kopke K."/>
        </authorList>
    </citation>
    <scope>NUCLEOTIDE SEQUENCE</scope>
    <source>
        <strain evidence="1">E54634</strain>
    </source>
</reference>
<dbReference type="EMBL" id="OX411436">
    <property type="protein sequence ID" value="CAI6378886.1"/>
    <property type="molecule type" value="Viral_cRNA"/>
</dbReference>
<evidence type="ECO:0000313" key="1">
    <source>
        <dbReference type="EMBL" id="CAI5930319.1"/>
    </source>
</evidence>
<organism evidence="1 3">
    <name type="scientific">Cytorhabdovirus sp. 'tiliae'</name>
    <dbReference type="NCBI Taxonomy" id="3004219"/>
    <lineage>
        <taxon>Viruses</taxon>
        <taxon>Riboviria</taxon>
        <taxon>Orthornavirae</taxon>
        <taxon>Negarnaviricota</taxon>
        <taxon>Haploviricotina</taxon>
        <taxon>Monjiviricetes</taxon>
        <taxon>Mononegavirales</taxon>
        <taxon>Rhabdoviridae</taxon>
        <taxon>Betarhabdovirinae</taxon>
    </lineage>
</organism>
<name>A0A9J7CAP3_9RHAB</name>
<protein>
    <submittedName>
        <fullName evidence="2">Phosphoprotein</fullName>
    </submittedName>
</protein>
<keyword evidence="3" id="KW-1185">Reference proteome</keyword>
<dbReference type="EMBL" id="OX411436">
    <property type="protein sequence ID" value="CAI5930319.1"/>
    <property type="molecule type" value="Genomic_DNA"/>
</dbReference>
<gene>
    <name evidence="2" type="primary">putative P</name>
</gene>
<accession>A0A9J7CAP3</accession>